<feature type="binding site" evidence="5">
    <location>
        <position position="194"/>
    </location>
    <ligand>
        <name>substrate</name>
    </ligand>
</feature>
<feature type="binding site" evidence="5">
    <location>
        <position position="309"/>
    </location>
    <ligand>
        <name>Zn(2+)</name>
        <dbReference type="ChEBI" id="CHEBI:29105"/>
    </ligand>
</feature>
<keyword evidence="3 5" id="KW-0378">Hydrolase</keyword>
<dbReference type="InterPro" id="IPR023512">
    <property type="entry name" value="Deaminase_MtaD/DadD"/>
</dbReference>
<dbReference type="Gene3D" id="3.20.20.140">
    <property type="entry name" value="Metal-dependent hydrolases"/>
    <property type="match status" value="1"/>
</dbReference>
<dbReference type="AlphaFoldDB" id="A0A9X2HVD4"/>
<evidence type="ECO:0000256" key="3">
    <source>
        <dbReference type="ARBA" id="ARBA00022801"/>
    </source>
</evidence>
<evidence type="ECO:0000256" key="1">
    <source>
        <dbReference type="ARBA" id="ARBA00006745"/>
    </source>
</evidence>
<evidence type="ECO:0000259" key="6">
    <source>
        <dbReference type="Pfam" id="PF01979"/>
    </source>
</evidence>
<dbReference type="FunFam" id="3.20.20.140:FF:000014">
    <property type="entry name" value="5-methylthioadenosine/S-adenosylhomocysteine deaminase"/>
    <property type="match status" value="1"/>
</dbReference>
<evidence type="ECO:0000256" key="2">
    <source>
        <dbReference type="ARBA" id="ARBA00022723"/>
    </source>
</evidence>
<comment type="similarity">
    <text evidence="1">Belongs to the metallo-dependent hydrolases superfamily. ATZ/TRZ family.</text>
</comment>
<keyword evidence="8" id="KW-1185">Reference proteome</keyword>
<comment type="caution">
    <text evidence="5">Lacks conserved residue(s) required for the propagation of feature annotation.</text>
</comment>
<organism evidence="7 8">
    <name type="scientific">Gilvimarinus xylanilyticus</name>
    <dbReference type="NCBI Taxonomy" id="2944139"/>
    <lineage>
        <taxon>Bacteria</taxon>
        <taxon>Pseudomonadati</taxon>
        <taxon>Pseudomonadota</taxon>
        <taxon>Gammaproteobacteria</taxon>
        <taxon>Cellvibrionales</taxon>
        <taxon>Cellvibrionaceae</taxon>
        <taxon>Gilvimarinus</taxon>
    </lineage>
</organism>
<feature type="binding site" evidence="5">
    <location>
        <position position="221"/>
    </location>
    <ligand>
        <name>Zn(2+)</name>
        <dbReference type="ChEBI" id="CHEBI:29105"/>
    </ligand>
</feature>
<dbReference type="PANTHER" id="PTHR43794">
    <property type="entry name" value="AMINOHYDROLASE SSNA-RELATED"/>
    <property type="match status" value="1"/>
</dbReference>
<dbReference type="GO" id="GO:0050270">
    <property type="term" value="F:S-adenosylhomocysteine deaminase activity"/>
    <property type="evidence" value="ECO:0007669"/>
    <property type="project" value="UniProtKB-UniRule"/>
</dbReference>
<dbReference type="EC" id="3.5.4.28" evidence="5"/>
<sequence length="445" mass="48650">MTAKQAVHLLINARWIIPVVPANRVFEDCALVIHRQKIIALVPQAEARKRFEPEQAVNLDRHIVIPGLINAHGHAAMNLLRGYADDFALQTWLNDHIWPAEAEHVDAEFVHDGTELAIAEMIKSGTTCFADMYFFPEQAAQVARKAHMRAQITFPILDFPTSWGQGPDDYFAKGLALHDEYRADDLIRIGFGPHAPYTVSDPHLAKVATLAEELQAPIQIHLHETVQEVDDAYRDTGVRPIERLYQLGLLTPQTQCVHMTQLNDDDIQTIANSGAHVIHCPESNLKLASGFCPVAKLQEAGVNVALGTDGAASNNNLNMLEEIQTAALLAKAVSRDPAALNAHQALACATLCGAKALGIDDITGSLEVGKAADIVALQADDTSALPIYDPASALAYNNRALKVSHVWVAGRALLLSGHLQTLDERDIRARTEQWQAKIKPVRSQP</sequence>
<comment type="similarity">
    <text evidence="5">Belongs to the metallo-dependent hydrolases superfamily. MTA/SAH deaminase family.</text>
</comment>
<comment type="cofactor">
    <cofactor evidence="5">
        <name>Zn(2+)</name>
        <dbReference type="ChEBI" id="CHEBI:29105"/>
    </cofactor>
    <text evidence="5">Binds 1 zinc ion per subunit.</text>
</comment>
<feature type="binding site" evidence="5">
    <location>
        <position position="101"/>
    </location>
    <ligand>
        <name>substrate</name>
    </ligand>
</feature>
<feature type="binding site" evidence="5">
    <location>
        <position position="74"/>
    </location>
    <ligand>
        <name>Zn(2+)</name>
        <dbReference type="ChEBI" id="CHEBI:29105"/>
    </ligand>
</feature>
<reference evidence="7" key="1">
    <citation type="submission" date="2022-05" db="EMBL/GenBank/DDBJ databases">
        <authorList>
            <person name="Sun H.-N."/>
        </authorList>
    </citation>
    <scope>NUCLEOTIDE SEQUENCE</scope>
    <source>
        <strain evidence="7">HB14</strain>
    </source>
</reference>
<dbReference type="InterPro" id="IPR011059">
    <property type="entry name" value="Metal-dep_hydrolase_composite"/>
</dbReference>
<feature type="binding site" evidence="5">
    <location>
        <position position="224"/>
    </location>
    <ligand>
        <name>substrate</name>
    </ligand>
</feature>
<dbReference type="EMBL" id="JAMFTH010000001">
    <property type="protein sequence ID" value="MCP8898354.1"/>
    <property type="molecule type" value="Genomic_DNA"/>
</dbReference>
<dbReference type="NCBIfam" id="NF006549">
    <property type="entry name" value="PRK09045.1"/>
    <property type="match status" value="1"/>
</dbReference>
<proteinExistence type="inferred from homology"/>
<dbReference type="CDD" id="cd01298">
    <property type="entry name" value="ATZ_TRZ_like"/>
    <property type="match status" value="1"/>
</dbReference>
<dbReference type="EC" id="3.5.4.31" evidence="5"/>
<feature type="binding site" evidence="5">
    <location>
        <position position="72"/>
    </location>
    <ligand>
        <name>Zn(2+)</name>
        <dbReference type="ChEBI" id="CHEBI:29105"/>
    </ligand>
</feature>
<evidence type="ECO:0000256" key="4">
    <source>
        <dbReference type="ARBA" id="ARBA00022833"/>
    </source>
</evidence>
<gene>
    <name evidence="5" type="primary">mtaD</name>
    <name evidence="7" type="ORF">M6D89_03460</name>
</gene>
<dbReference type="InterPro" id="IPR006680">
    <property type="entry name" value="Amidohydro-rel"/>
</dbReference>
<evidence type="ECO:0000313" key="8">
    <source>
        <dbReference type="Proteomes" id="UP001139319"/>
    </source>
</evidence>
<name>A0A9X2HVD4_9GAMM</name>
<dbReference type="RefSeq" id="WP_253966634.1">
    <property type="nucleotide sequence ID" value="NZ_JAMFTH010000001.1"/>
</dbReference>
<dbReference type="SUPFAM" id="SSF51556">
    <property type="entry name" value="Metallo-dependent hydrolases"/>
    <property type="match status" value="1"/>
</dbReference>
<keyword evidence="4 5" id="KW-0862">Zinc</keyword>
<comment type="function">
    <text evidence="5">Catalyzes the deamination of 5-methylthioadenosine and S-adenosyl-L-homocysteine into 5-methylthioinosine and S-inosyl-L-homocysteine, respectively. Is also able to deaminate adenosine.</text>
</comment>
<dbReference type="PANTHER" id="PTHR43794:SF11">
    <property type="entry name" value="AMIDOHYDROLASE-RELATED DOMAIN-CONTAINING PROTEIN"/>
    <property type="match status" value="1"/>
</dbReference>
<dbReference type="SUPFAM" id="SSF51338">
    <property type="entry name" value="Composite domain of metallo-dependent hydrolases"/>
    <property type="match status" value="1"/>
</dbReference>
<evidence type="ECO:0000313" key="7">
    <source>
        <dbReference type="EMBL" id="MCP8898354.1"/>
    </source>
</evidence>
<feature type="domain" description="Amidohydrolase-related" evidence="6">
    <location>
        <begin position="63"/>
        <end position="412"/>
    </location>
</feature>
<evidence type="ECO:0000256" key="5">
    <source>
        <dbReference type="HAMAP-Rule" id="MF_01281"/>
    </source>
</evidence>
<dbReference type="Proteomes" id="UP001139319">
    <property type="component" value="Unassembled WGS sequence"/>
</dbReference>
<comment type="catalytic activity">
    <reaction evidence="5">
        <text>S-adenosyl-L-homocysteine + H2O + H(+) = S-inosyl-L-homocysteine + NH4(+)</text>
        <dbReference type="Rhea" id="RHEA:20716"/>
        <dbReference type="ChEBI" id="CHEBI:15377"/>
        <dbReference type="ChEBI" id="CHEBI:15378"/>
        <dbReference type="ChEBI" id="CHEBI:28938"/>
        <dbReference type="ChEBI" id="CHEBI:57856"/>
        <dbReference type="ChEBI" id="CHEBI:57985"/>
        <dbReference type="EC" id="3.5.4.28"/>
    </reaction>
</comment>
<dbReference type="GO" id="GO:0046872">
    <property type="term" value="F:metal ion binding"/>
    <property type="evidence" value="ECO:0007669"/>
    <property type="project" value="UniProtKB-KW"/>
</dbReference>
<reference evidence="7" key="2">
    <citation type="submission" date="2023-01" db="EMBL/GenBank/DDBJ databases">
        <title>Gilvimarinus xylanilyticus HB14 isolated from Caulerpa lentillifera aquaculture base in Hainan, China.</title>
        <authorList>
            <person name="Zhang Y.-J."/>
        </authorList>
    </citation>
    <scope>NUCLEOTIDE SEQUENCE</scope>
    <source>
        <strain evidence="7">HB14</strain>
    </source>
</reference>
<dbReference type="InterPro" id="IPR032466">
    <property type="entry name" value="Metal_Hydrolase"/>
</dbReference>
<dbReference type="Pfam" id="PF01979">
    <property type="entry name" value="Amidohydro_1"/>
    <property type="match status" value="1"/>
</dbReference>
<accession>A0A9X2HVD4</accession>
<feature type="binding site" evidence="5">
    <location>
        <position position="309"/>
    </location>
    <ligand>
        <name>substrate</name>
    </ligand>
</feature>
<dbReference type="HAMAP" id="MF_01281">
    <property type="entry name" value="MTA_SAH_deamin"/>
    <property type="match status" value="1"/>
</dbReference>
<dbReference type="GO" id="GO:0090614">
    <property type="term" value="F:5'-methylthioadenosine deaminase activity"/>
    <property type="evidence" value="ECO:0007669"/>
    <property type="project" value="UniProtKB-UniRule"/>
</dbReference>
<comment type="catalytic activity">
    <reaction evidence="5">
        <text>S-methyl-5'-thioadenosine + H2O + H(+) = S-methyl-5'-thioinosine + NH4(+)</text>
        <dbReference type="Rhea" id="RHEA:25025"/>
        <dbReference type="ChEBI" id="CHEBI:15377"/>
        <dbReference type="ChEBI" id="CHEBI:15378"/>
        <dbReference type="ChEBI" id="CHEBI:17509"/>
        <dbReference type="ChEBI" id="CHEBI:28938"/>
        <dbReference type="ChEBI" id="CHEBI:48595"/>
        <dbReference type="EC" id="3.5.4.31"/>
    </reaction>
</comment>
<comment type="caution">
    <text evidence="7">The sequence shown here is derived from an EMBL/GenBank/DDBJ whole genome shotgun (WGS) entry which is preliminary data.</text>
</comment>
<dbReference type="InterPro" id="IPR050287">
    <property type="entry name" value="MTA/SAH_deaminase"/>
</dbReference>
<dbReference type="Gene3D" id="2.30.40.10">
    <property type="entry name" value="Urease, subunit C, domain 1"/>
    <property type="match status" value="1"/>
</dbReference>
<protein>
    <recommendedName>
        <fullName evidence="5">5-methylthioadenosine/S-adenosylhomocysteine deaminase</fullName>
        <shortName evidence="5">MTA/SAH deaminase</shortName>
        <ecNumber evidence="5">3.5.4.28</ecNumber>
        <ecNumber evidence="5">3.5.4.31</ecNumber>
    </recommendedName>
</protein>
<keyword evidence="2 5" id="KW-0479">Metal-binding</keyword>